<evidence type="ECO:0000313" key="3">
    <source>
        <dbReference type="Proteomes" id="UP000221165"/>
    </source>
</evidence>
<dbReference type="AlphaFoldDB" id="A0A2C6LAE8"/>
<dbReference type="EMBL" id="MIGC01000864">
    <property type="protein sequence ID" value="PHJ24084.1"/>
    <property type="molecule type" value="Genomic_DNA"/>
</dbReference>
<protein>
    <submittedName>
        <fullName evidence="2">Serine threonine-protein</fullName>
    </submittedName>
</protein>
<feature type="compositionally biased region" description="Polar residues" evidence="1">
    <location>
        <begin position="141"/>
        <end position="165"/>
    </location>
</feature>
<dbReference type="GeneID" id="94425478"/>
<feature type="region of interest" description="Disordered" evidence="1">
    <location>
        <begin position="140"/>
        <end position="179"/>
    </location>
</feature>
<sequence length="438" mass="47571">MKAFGDTYRSFPGSGFAVVIVPCLLAALPAVTVETRLGAPSPWRQEGLSALRSVGKEGILGTPTVALPHDYAPTKQMSLARRPGNPQRRSLFSGRREGADQGTRSASPRLINHYLGHQALNRLGKTKLYGIPAFVQRRSELASSGSRSPQELMTPSGPVSASGEYQQGHREQGAGGIGAGAGPEVLGPWVVPGNVRVKNSELEAGRLHILAMAKELVSGEADTRRGSEDGGPLTVPSATQLQAKSAFEKLFPVDTVYHCRDENEQFRVLGVGPVLGVGGAGVVCRAADITNLTRARNLAAKFFYFFLDSNSESDVEYGKKRICMREHVGRRAREKVLSKVTSEQELNQHGIALSHGFYTLDWSRRPPSRQMDVPLLSYVPGGRGGHLGTSSYVLFGRRVMIMPLLGPDLAQFPFRDFTANALNGARERKTIWEGRDRN</sequence>
<evidence type="ECO:0000256" key="1">
    <source>
        <dbReference type="SAM" id="MobiDB-lite"/>
    </source>
</evidence>
<dbReference type="RefSeq" id="XP_067925758.1">
    <property type="nucleotide sequence ID" value="XM_068062267.1"/>
</dbReference>
<accession>A0A2C6LAE8</accession>
<keyword evidence="3" id="KW-1185">Reference proteome</keyword>
<gene>
    <name evidence="2" type="ORF">CSUI_002065</name>
</gene>
<comment type="caution">
    <text evidence="2">The sequence shown here is derived from an EMBL/GenBank/DDBJ whole genome shotgun (WGS) entry which is preliminary data.</text>
</comment>
<dbReference type="VEuPathDB" id="ToxoDB:CSUI_002065"/>
<evidence type="ECO:0000313" key="2">
    <source>
        <dbReference type="EMBL" id="PHJ24084.1"/>
    </source>
</evidence>
<reference evidence="2 3" key="1">
    <citation type="journal article" date="2017" name="Int. J. Parasitol.">
        <title>The genome of the protozoan parasite Cystoisospora suis and a reverse vaccinology approach to identify vaccine candidates.</title>
        <authorList>
            <person name="Palmieri N."/>
            <person name="Shrestha A."/>
            <person name="Ruttkowski B."/>
            <person name="Beck T."/>
            <person name="Vogl C."/>
            <person name="Tomley F."/>
            <person name="Blake D.P."/>
            <person name="Joachim A."/>
        </authorList>
    </citation>
    <scope>NUCLEOTIDE SEQUENCE [LARGE SCALE GENOMIC DNA]</scope>
    <source>
        <strain evidence="2 3">Wien I</strain>
    </source>
</reference>
<name>A0A2C6LAE8_9APIC</name>
<organism evidence="2 3">
    <name type="scientific">Cystoisospora suis</name>
    <dbReference type="NCBI Taxonomy" id="483139"/>
    <lineage>
        <taxon>Eukaryota</taxon>
        <taxon>Sar</taxon>
        <taxon>Alveolata</taxon>
        <taxon>Apicomplexa</taxon>
        <taxon>Conoidasida</taxon>
        <taxon>Coccidia</taxon>
        <taxon>Eucoccidiorida</taxon>
        <taxon>Eimeriorina</taxon>
        <taxon>Sarcocystidae</taxon>
        <taxon>Cystoisospora</taxon>
    </lineage>
</organism>
<feature type="region of interest" description="Disordered" evidence="1">
    <location>
        <begin position="77"/>
        <end position="108"/>
    </location>
</feature>
<proteinExistence type="predicted"/>
<dbReference type="Proteomes" id="UP000221165">
    <property type="component" value="Unassembled WGS sequence"/>
</dbReference>